<gene>
    <name evidence="8" type="ORF">I303_01018</name>
</gene>
<dbReference type="GO" id="GO:0005634">
    <property type="term" value="C:nucleus"/>
    <property type="evidence" value="ECO:0007669"/>
    <property type="project" value="UniProtKB-SubCell"/>
</dbReference>
<feature type="region of interest" description="Disordered" evidence="6">
    <location>
        <begin position="1"/>
        <end position="20"/>
    </location>
</feature>
<sequence>MTSAAALGLEPDQRASSAVSFEADAPKVLARNSACHQCRKRKLKCDAVKPICANCQRPRQRGSGKGESTTDVDTCTWDEPKEPSARTRRRRESAKRQALASAHERLSEDDEEVSAKKAKLNELEGRIAACHSVLEGQKQEFAQSTIAANASTLSQINEPSFTYAPPPINLHDPLAQTAWSNLPSLYNESSGYSSPGKAVFVNDLKAEQSSHPHATLDPLAGFFDLIWPDWPKDLPKYEVVEHMIRIFFEKVPTLPKMLNKNQLLQNLMLPPSNRSFPVRPLLHAILAIASNFVSETTLATKAYFPVGASASEYLHPTADFEHSSSTIHFNFTSNSSSQRSESATALSRFQLWHRRKAFETFARYIDQGDQLLHCLQAYIIVTTVDQYNAWWTDLWMETGSCMRMATPMRINESPNVPEGSLRRGTHTLLGPPAGEMDQAERDRTWWMAYILERGATSATTWAPAMSEDEITVELPVLQSTYDSGCGQLQGVQTLTSPDLYTSHPPCHRDSLCLMIKSLKLYTEVGIFFRRYSQGTHSIAAYLSHPTFRLLLSQINAFRMSFPPEFRRPTHFKVGHGVEALDRDLIQSLWILHGASIGLGEPLITKDTWTHEGARMTLAAIRAALSLLYDITATSYDLTLFSPHCSFCWCMASRGLIRFIDAANQSGDSVSAAVFRSEVEVFRLALQRYGERFPVPVKHLKMVDDLLAQVENPSGSNKSMSILYDCTVEDIIASGRAVGAVISTLGTPSSQTMFTPGGSSGFTPEEQEKPPMAASFSAKAEHPVQIPLYNNTHLKDEPVGTNMGPPIMMDINFQDSWDINSFSFDLNAVVSLFESNGAVFDGSQYNLPSMG</sequence>
<dbReference type="PANTHER" id="PTHR47338:SF29">
    <property type="entry name" value="ZN(2)-C6 FUNGAL-TYPE DOMAIN-CONTAINING PROTEIN"/>
    <property type="match status" value="1"/>
</dbReference>
<dbReference type="InterPro" id="IPR036864">
    <property type="entry name" value="Zn2-C6_fun-type_DNA-bd_sf"/>
</dbReference>
<dbReference type="Pfam" id="PF04082">
    <property type="entry name" value="Fungal_trans"/>
    <property type="match status" value="1"/>
</dbReference>
<dbReference type="GO" id="GO:0008270">
    <property type="term" value="F:zinc ion binding"/>
    <property type="evidence" value="ECO:0007669"/>
    <property type="project" value="InterPro"/>
</dbReference>
<dbReference type="SMART" id="SM00906">
    <property type="entry name" value="Fungal_trans"/>
    <property type="match status" value="1"/>
</dbReference>
<dbReference type="VEuPathDB" id="FungiDB:I303_01018"/>
<evidence type="ECO:0000259" key="7">
    <source>
        <dbReference type="PROSITE" id="PS50048"/>
    </source>
</evidence>
<feature type="region of interest" description="Disordered" evidence="6">
    <location>
        <begin position="56"/>
        <end position="113"/>
    </location>
</feature>
<dbReference type="InterPro" id="IPR007219">
    <property type="entry name" value="XnlR_reg_dom"/>
</dbReference>
<protein>
    <recommendedName>
        <fullName evidence="7">Zn(2)-C6 fungal-type domain-containing protein</fullName>
    </recommendedName>
</protein>
<keyword evidence="2" id="KW-0479">Metal-binding</keyword>
<keyword evidence="4" id="KW-0804">Transcription</keyword>
<dbReference type="GO" id="GO:0000981">
    <property type="term" value="F:DNA-binding transcription factor activity, RNA polymerase II-specific"/>
    <property type="evidence" value="ECO:0007669"/>
    <property type="project" value="InterPro"/>
</dbReference>
<dbReference type="AlphaFoldDB" id="A0A1A6AGR0"/>
<dbReference type="CDD" id="cd12148">
    <property type="entry name" value="fungal_TF_MHR"/>
    <property type="match status" value="1"/>
</dbReference>
<proteinExistence type="predicted"/>
<evidence type="ECO:0000256" key="3">
    <source>
        <dbReference type="ARBA" id="ARBA00023015"/>
    </source>
</evidence>
<accession>A0A1A6AGR0</accession>
<dbReference type="Gene3D" id="4.10.240.10">
    <property type="entry name" value="Zn(2)-C6 fungal-type DNA-binding domain"/>
    <property type="match status" value="1"/>
</dbReference>
<dbReference type="PROSITE" id="PS50048">
    <property type="entry name" value="ZN2_CY6_FUNGAL_2"/>
    <property type="match status" value="1"/>
</dbReference>
<organism evidence="8">
    <name type="scientific">Kwoniella dejecticola CBS 10117</name>
    <dbReference type="NCBI Taxonomy" id="1296121"/>
    <lineage>
        <taxon>Eukaryota</taxon>
        <taxon>Fungi</taxon>
        <taxon>Dikarya</taxon>
        <taxon>Basidiomycota</taxon>
        <taxon>Agaricomycotina</taxon>
        <taxon>Tremellomycetes</taxon>
        <taxon>Tremellales</taxon>
        <taxon>Cryptococcaceae</taxon>
        <taxon>Kwoniella</taxon>
    </lineage>
</organism>
<evidence type="ECO:0000256" key="4">
    <source>
        <dbReference type="ARBA" id="ARBA00023163"/>
    </source>
</evidence>
<reference evidence="8" key="1">
    <citation type="submission" date="2013-07" db="EMBL/GenBank/DDBJ databases">
        <title>The Genome Sequence of Cryptococcus dejecticola CBS10117.</title>
        <authorList>
            <consortium name="The Broad Institute Genome Sequencing Platform"/>
            <person name="Cuomo C."/>
            <person name="Litvintseva A."/>
            <person name="Chen Y."/>
            <person name="Heitman J."/>
            <person name="Sun S."/>
            <person name="Springer D."/>
            <person name="Dromer F."/>
            <person name="Young S.K."/>
            <person name="Zeng Q."/>
            <person name="Gargeya S."/>
            <person name="Fitzgerald M."/>
            <person name="Abouelleil A."/>
            <person name="Alvarado L."/>
            <person name="Berlin A.M."/>
            <person name="Chapman S.B."/>
            <person name="Dewar J."/>
            <person name="Goldberg J."/>
            <person name="Griggs A."/>
            <person name="Gujja S."/>
            <person name="Hansen M."/>
            <person name="Howarth C."/>
            <person name="Imamovic A."/>
            <person name="Larimer J."/>
            <person name="McCowan C."/>
            <person name="Murphy C."/>
            <person name="Pearson M."/>
            <person name="Priest M."/>
            <person name="Roberts A."/>
            <person name="Saif S."/>
            <person name="Shea T."/>
            <person name="Sykes S."/>
            <person name="Wortman J."/>
            <person name="Nusbaum C."/>
            <person name="Birren B."/>
        </authorList>
    </citation>
    <scope>NUCLEOTIDE SEQUENCE [LARGE SCALE GENOMIC DNA]</scope>
    <source>
        <strain evidence="8">CBS 10117</strain>
    </source>
</reference>
<dbReference type="PANTHER" id="PTHR47338">
    <property type="entry name" value="ZN(II)2CYS6 TRANSCRIPTION FACTOR (EUROFUNG)-RELATED"/>
    <property type="match status" value="1"/>
</dbReference>
<dbReference type="SMART" id="SM00066">
    <property type="entry name" value="GAL4"/>
    <property type="match status" value="1"/>
</dbReference>
<dbReference type="InterPro" id="IPR001138">
    <property type="entry name" value="Zn2Cys6_DnaBD"/>
</dbReference>
<dbReference type="GO" id="GO:0006351">
    <property type="term" value="P:DNA-templated transcription"/>
    <property type="evidence" value="ECO:0007669"/>
    <property type="project" value="InterPro"/>
</dbReference>
<evidence type="ECO:0000256" key="6">
    <source>
        <dbReference type="SAM" id="MobiDB-lite"/>
    </source>
</evidence>
<comment type="subcellular location">
    <subcellularLocation>
        <location evidence="1">Nucleus</location>
    </subcellularLocation>
</comment>
<evidence type="ECO:0000313" key="8">
    <source>
        <dbReference type="EMBL" id="OBR89193.1"/>
    </source>
</evidence>
<evidence type="ECO:0000256" key="2">
    <source>
        <dbReference type="ARBA" id="ARBA00022723"/>
    </source>
</evidence>
<name>A0A1A6AGR0_9TREE</name>
<dbReference type="CDD" id="cd00067">
    <property type="entry name" value="GAL4"/>
    <property type="match status" value="1"/>
</dbReference>
<evidence type="ECO:0000256" key="1">
    <source>
        <dbReference type="ARBA" id="ARBA00004123"/>
    </source>
</evidence>
<keyword evidence="5" id="KW-0539">Nucleus</keyword>
<dbReference type="EMBL" id="KI894027">
    <property type="protein sequence ID" value="OBR89193.1"/>
    <property type="molecule type" value="Genomic_DNA"/>
</dbReference>
<dbReference type="GO" id="GO:0003677">
    <property type="term" value="F:DNA binding"/>
    <property type="evidence" value="ECO:0007669"/>
    <property type="project" value="InterPro"/>
</dbReference>
<keyword evidence="3" id="KW-0805">Transcription regulation</keyword>
<feature type="domain" description="Zn(2)-C6 fungal-type" evidence="7">
    <location>
        <begin position="34"/>
        <end position="77"/>
    </location>
</feature>
<dbReference type="OrthoDB" id="39175at2759"/>
<evidence type="ECO:0000256" key="5">
    <source>
        <dbReference type="ARBA" id="ARBA00023242"/>
    </source>
</evidence>
<dbReference type="SUPFAM" id="SSF57701">
    <property type="entry name" value="Zn2/Cys6 DNA-binding domain"/>
    <property type="match status" value="1"/>
</dbReference>
<dbReference type="Pfam" id="PF00172">
    <property type="entry name" value="Zn_clus"/>
    <property type="match status" value="1"/>
</dbReference>
<dbReference type="InterPro" id="IPR050815">
    <property type="entry name" value="TF_fung"/>
</dbReference>
<dbReference type="STRING" id="1296121.A0A1A6AGR0"/>